<evidence type="ECO:0000256" key="8">
    <source>
        <dbReference type="ARBA" id="ARBA00023315"/>
    </source>
</evidence>
<dbReference type="InterPro" id="IPR027417">
    <property type="entry name" value="P-loop_NTPase"/>
</dbReference>
<gene>
    <name evidence="15" type="primary">107368529</name>
</gene>
<dbReference type="Gene3D" id="3.40.630.30">
    <property type="match status" value="1"/>
</dbReference>
<dbReference type="OMA" id="DYHIFCL"/>
<feature type="coiled-coil region" evidence="9">
    <location>
        <begin position="948"/>
        <end position="976"/>
    </location>
</feature>
<keyword evidence="5" id="KW-0547">Nucleotide-binding</keyword>
<dbReference type="GO" id="GO:1990883">
    <property type="term" value="F:18S rRNA cytidine N-acetyltransferase activity"/>
    <property type="evidence" value="ECO:0007669"/>
    <property type="project" value="TreeGrafter"/>
</dbReference>
<evidence type="ECO:0000256" key="9">
    <source>
        <dbReference type="SAM" id="Coils"/>
    </source>
</evidence>
<dbReference type="InterPro" id="IPR013562">
    <property type="entry name" value="TmcA/NAT10_N"/>
</dbReference>
<dbReference type="Proteomes" id="UP000015104">
    <property type="component" value="Unassembled WGS sequence"/>
</dbReference>
<keyword evidence="2" id="KW-0698">rRNA processing</keyword>
<dbReference type="eggNOG" id="KOG2036">
    <property type="taxonomic scope" value="Eukaryota"/>
</dbReference>
<dbReference type="Pfam" id="PF05127">
    <property type="entry name" value="NAT10_TcmA_helicase"/>
    <property type="match status" value="1"/>
</dbReference>
<evidence type="ECO:0000259" key="14">
    <source>
        <dbReference type="Pfam" id="PF13725"/>
    </source>
</evidence>
<dbReference type="GO" id="GO:0030686">
    <property type="term" value="C:90S preribosome"/>
    <property type="evidence" value="ECO:0007669"/>
    <property type="project" value="TreeGrafter"/>
</dbReference>
<dbReference type="GO" id="GO:0005730">
    <property type="term" value="C:nucleolus"/>
    <property type="evidence" value="ECO:0007669"/>
    <property type="project" value="UniProtKB-SubCell"/>
</dbReference>
<dbReference type="PANTHER" id="PTHR10925:SF5">
    <property type="entry name" value="RNA CYTIDINE ACETYLTRANSFERASE"/>
    <property type="match status" value="1"/>
</dbReference>
<reference evidence="15" key="2">
    <citation type="submission" date="2015-06" db="UniProtKB">
        <authorList>
            <consortium name="EnsemblMetazoa"/>
        </authorList>
    </citation>
    <scope>IDENTIFICATION</scope>
</reference>
<evidence type="ECO:0000256" key="2">
    <source>
        <dbReference type="ARBA" id="ARBA00022552"/>
    </source>
</evidence>
<keyword evidence="9" id="KW-0175">Coiled coil</keyword>
<proteinExistence type="predicted"/>
<feature type="domain" description="TcmA/NAT10 helicase" evidence="11">
    <location>
        <begin position="275"/>
        <end position="480"/>
    </location>
</feature>
<evidence type="ECO:0000313" key="16">
    <source>
        <dbReference type="Proteomes" id="UP000015104"/>
    </source>
</evidence>
<feature type="domain" description="TmcA/NAT10 N-terminal" evidence="12">
    <location>
        <begin position="102"/>
        <end position="193"/>
    </location>
</feature>
<dbReference type="PANTHER" id="PTHR10925">
    <property type="entry name" value="N-ACETYLTRANSFERASE 10"/>
    <property type="match status" value="1"/>
</dbReference>
<evidence type="ECO:0000259" key="13">
    <source>
        <dbReference type="Pfam" id="PF13718"/>
    </source>
</evidence>
<keyword evidence="7" id="KW-0539">Nucleus</keyword>
<evidence type="ECO:0008006" key="17">
    <source>
        <dbReference type="Google" id="ProtNLM"/>
    </source>
</evidence>
<evidence type="ECO:0000256" key="4">
    <source>
        <dbReference type="ARBA" id="ARBA00022694"/>
    </source>
</evidence>
<feature type="compositionally biased region" description="Basic residues" evidence="10">
    <location>
        <begin position="1019"/>
        <end position="1032"/>
    </location>
</feature>
<evidence type="ECO:0000256" key="10">
    <source>
        <dbReference type="SAM" id="MobiDB-lite"/>
    </source>
</evidence>
<feature type="domain" description="Possible tRNA binding" evidence="14">
    <location>
        <begin position="766"/>
        <end position="988"/>
    </location>
</feature>
<dbReference type="AlphaFoldDB" id="T1JSQ3"/>
<dbReference type="HOGENOM" id="CLU_004652_0_0_1"/>
<dbReference type="Pfam" id="PF13718">
    <property type="entry name" value="GNAT_acetyltr_2"/>
    <property type="match status" value="1"/>
</dbReference>
<dbReference type="OrthoDB" id="10067491at2759"/>
<keyword evidence="6" id="KW-0067">ATP-binding</keyword>
<dbReference type="Pfam" id="PF08351">
    <property type="entry name" value="TmcA_N"/>
    <property type="match status" value="1"/>
</dbReference>
<dbReference type="InterPro" id="IPR027992">
    <property type="entry name" value="tRNA_bind_dom"/>
</dbReference>
<organism evidence="15 16">
    <name type="scientific">Tetranychus urticae</name>
    <name type="common">Two-spotted spider mite</name>
    <dbReference type="NCBI Taxonomy" id="32264"/>
    <lineage>
        <taxon>Eukaryota</taxon>
        <taxon>Metazoa</taxon>
        <taxon>Ecdysozoa</taxon>
        <taxon>Arthropoda</taxon>
        <taxon>Chelicerata</taxon>
        <taxon>Arachnida</taxon>
        <taxon>Acari</taxon>
        <taxon>Acariformes</taxon>
        <taxon>Trombidiformes</taxon>
        <taxon>Prostigmata</taxon>
        <taxon>Eleutherengona</taxon>
        <taxon>Raphignathae</taxon>
        <taxon>Tetranychoidea</taxon>
        <taxon>Tetranychidae</taxon>
        <taxon>Tetranychus</taxon>
    </lineage>
</organism>
<evidence type="ECO:0000313" key="15">
    <source>
        <dbReference type="EnsemblMetazoa" id="tetur01g11350.1"/>
    </source>
</evidence>
<keyword evidence="8" id="KW-0012">Acyltransferase</keyword>
<comment type="subcellular location">
    <subcellularLocation>
        <location evidence="1">Nucleus</location>
        <location evidence="1">Nucleolus</location>
    </subcellularLocation>
</comment>
<dbReference type="InterPro" id="IPR000182">
    <property type="entry name" value="GNAT_dom"/>
</dbReference>
<dbReference type="EMBL" id="CAEY01000466">
    <property type="status" value="NOT_ANNOTATED_CDS"/>
    <property type="molecule type" value="Genomic_DNA"/>
</dbReference>
<keyword evidence="16" id="KW-1185">Reference proteome</keyword>
<evidence type="ECO:0000259" key="11">
    <source>
        <dbReference type="Pfam" id="PF05127"/>
    </source>
</evidence>
<evidence type="ECO:0000259" key="12">
    <source>
        <dbReference type="Pfam" id="PF08351"/>
    </source>
</evidence>
<dbReference type="GO" id="GO:0000049">
    <property type="term" value="F:tRNA binding"/>
    <property type="evidence" value="ECO:0007669"/>
    <property type="project" value="TreeGrafter"/>
</dbReference>
<dbReference type="Pfam" id="PF13725">
    <property type="entry name" value="tRNA_bind_2"/>
    <property type="match status" value="1"/>
</dbReference>
<dbReference type="STRING" id="32264.T1JSQ3"/>
<accession>T1JSQ3</accession>
<dbReference type="Gene3D" id="3.40.50.300">
    <property type="entry name" value="P-loop containing nucleotide triphosphate hydrolases"/>
    <property type="match status" value="1"/>
</dbReference>
<keyword evidence="4" id="KW-0819">tRNA processing</keyword>
<reference evidence="16" key="1">
    <citation type="submission" date="2011-08" db="EMBL/GenBank/DDBJ databases">
        <authorList>
            <person name="Rombauts S."/>
        </authorList>
    </citation>
    <scope>NUCLEOTIDE SEQUENCE</scope>
    <source>
        <strain evidence="16">London</strain>
    </source>
</reference>
<evidence type="ECO:0000256" key="1">
    <source>
        <dbReference type="ARBA" id="ARBA00004604"/>
    </source>
</evidence>
<feature type="compositionally biased region" description="Basic and acidic residues" evidence="10">
    <location>
        <begin position="1007"/>
        <end position="1018"/>
    </location>
</feature>
<dbReference type="KEGG" id="tut:107368529"/>
<dbReference type="Gene3D" id="3.40.50.11040">
    <property type="match status" value="1"/>
</dbReference>
<evidence type="ECO:0000256" key="7">
    <source>
        <dbReference type="ARBA" id="ARBA00023242"/>
    </source>
</evidence>
<dbReference type="GO" id="GO:0008033">
    <property type="term" value="P:tRNA processing"/>
    <property type="evidence" value="ECO:0007669"/>
    <property type="project" value="UniProtKB-KW"/>
</dbReference>
<dbReference type="GO" id="GO:0005524">
    <property type="term" value="F:ATP binding"/>
    <property type="evidence" value="ECO:0007669"/>
    <property type="project" value="UniProtKB-KW"/>
</dbReference>
<evidence type="ECO:0000256" key="3">
    <source>
        <dbReference type="ARBA" id="ARBA00022679"/>
    </source>
</evidence>
<evidence type="ECO:0000256" key="5">
    <source>
        <dbReference type="ARBA" id="ARBA00022741"/>
    </source>
</evidence>
<evidence type="ECO:0000256" key="6">
    <source>
        <dbReference type="ARBA" id="ARBA00022840"/>
    </source>
</evidence>
<feature type="domain" description="N-acetyltransferase" evidence="13">
    <location>
        <begin position="523"/>
        <end position="742"/>
    </location>
</feature>
<dbReference type="InterPro" id="IPR032672">
    <property type="entry name" value="TmcA/NAT10/Kre33"/>
</dbReference>
<dbReference type="EnsemblMetazoa" id="tetur01g11350.1">
    <property type="protein sequence ID" value="tetur01g11350.1"/>
    <property type="gene ID" value="tetur01g11350"/>
</dbReference>
<dbReference type="GO" id="GO:1904812">
    <property type="term" value="P:rRNA acetylation involved in maturation of SSU-rRNA"/>
    <property type="evidence" value="ECO:0007669"/>
    <property type="project" value="TreeGrafter"/>
</dbReference>
<protein>
    <recommendedName>
        <fullName evidence="17">RNA cytidine acetyltransferase</fullName>
    </recommendedName>
</protein>
<name>T1JSQ3_TETUR</name>
<keyword evidence="3" id="KW-0808">Transferase</keyword>
<feature type="region of interest" description="Disordered" evidence="10">
    <location>
        <begin position="999"/>
        <end position="1032"/>
    </location>
</feature>
<sequence>MGKRKLDSSVKKKLANNVSNNDRSVIAVVGPLAHLSIPSIYSRMSKLKNKLSMSILWLCSDVPSYYESDKRKVVKLQKKLKADQDNCSEEDLFTILLDRVPINFIHYRDDSPLINQAFDLLVIQDFGSLTANQLASACECIRAGGCIIFLLDTIKDLKELYNLKMNAYKIYDSSSHKTISLFNERFLLSLMSCPTFMAIGDNLKLIPLSNYAEPKISVEEVSEDENELNVLKNSTADTQPLGCLLNCCKTLDQAKAVVKMVDVISKKERQVTCFMGPRGRGKSAALGLGVIGAVALNFSNIYITTNNLEGLQIIFHYILMGLQEAGYKEGEDYLIIRTSKSSLLSSFSSSPPTILPSSENEKIITRINVFRTCRQFIQYISPYDASRDELFTKSTQLLIIDEAASIPFDQVKSLIGTFIVFLSITNNGYKASGRSHVSNLMKDLRRLSSNPLEEFTLSDPVLFSKKDSVEKWLNKSLCLDWVNSEKDDKDNFGCPAPEECQLFYINRETLFSYHKLPETLLQKLMNIYFASDYTANANAIQLMADSPDHHLFVLLPPTAHKSKVPEVLCFIFLRLENEDSPLNWAQDNFNADGDSSISKLIQQEYLSSKLMSLHGARIIKIAINPKYDLQEYGYDRRALQLVEEYFKGNFNIKLMNEEVTPIEKVFEKIGLNLEITPRSDCEPLFLKLEERKAEVLDYIVVNIGLTGNILKFWRRNGYTPIYVNPEANEVTREHDCILIKSLITEDRDDEMDVDGTIAEKENPNAWLINLWEQFRKRFISLLSCSFNQLKALLAVEVLQENEFISKNIKRQPLTKMELEIYMTLHDLKRLEIYSTFRDDYRRITDLLPHLARFFFMRKFDESVHLSPAQLIILLGVGLQGKTIDEIGDEIGLPGNQILAHFLKSVKKFSNWLNSIQEKAISEALGLEKQSYEAIYSMRPVPGALDDELEDASEQIKEEEQANRAKLTQEMKHLAKYAIKGTEDEWDTVLKGKHKSIVSIKTVQPKKQKNEITPLDKPEKRKQKFKKKQFNKE</sequence>
<dbReference type="InterPro" id="IPR007807">
    <property type="entry name" value="TcmA/NAT10_helicase"/>
</dbReference>